<dbReference type="PROSITE" id="PS50943">
    <property type="entry name" value="HTH_CROC1"/>
    <property type="match status" value="1"/>
</dbReference>
<evidence type="ECO:0000313" key="4">
    <source>
        <dbReference type="Proteomes" id="UP000198034"/>
    </source>
</evidence>
<dbReference type="InterPro" id="IPR049639">
    <property type="entry name" value="RstR"/>
</dbReference>
<keyword evidence="1" id="KW-0238">DNA-binding</keyword>
<dbReference type="Pfam" id="PF01381">
    <property type="entry name" value="HTH_3"/>
    <property type="match status" value="1"/>
</dbReference>
<dbReference type="NCBIfam" id="NF041951">
    <property type="entry name" value="phage_RstR"/>
    <property type="match status" value="1"/>
</dbReference>
<dbReference type="EMBL" id="MTCY01000090">
    <property type="protein sequence ID" value="OWP74173.1"/>
    <property type="molecule type" value="Genomic_DNA"/>
</dbReference>
<dbReference type="GO" id="GO:0005829">
    <property type="term" value="C:cytosol"/>
    <property type="evidence" value="ECO:0007669"/>
    <property type="project" value="TreeGrafter"/>
</dbReference>
<dbReference type="InterPro" id="IPR010982">
    <property type="entry name" value="Lambda_DNA-bd_dom_sf"/>
</dbReference>
<dbReference type="PANTHER" id="PTHR46797:SF24">
    <property type="entry name" value="DNA-BINDING PHAGE PROTEIN"/>
    <property type="match status" value="1"/>
</dbReference>
<dbReference type="PANTHER" id="PTHR46797">
    <property type="entry name" value="HTH-TYPE TRANSCRIPTIONAL REGULATOR"/>
    <property type="match status" value="1"/>
</dbReference>
<protein>
    <submittedName>
        <fullName evidence="3">Transcriptional regulator</fullName>
    </submittedName>
</protein>
<reference evidence="3 4" key="1">
    <citation type="journal article" date="2017" name="Infect. Genet. Evol.">
        <title>Comparative genome analysis of fish pathogen Flavobacterium columnare reveals extensive sequence diversity within the species.</title>
        <authorList>
            <person name="Kayansamruaj P."/>
            <person name="Dong H.T."/>
            <person name="Hirono I."/>
            <person name="Kondo H."/>
            <person name="Senapin S."/>
            <person name="Rodkhum C."/>
        </authorList>
    </citation>
    <scope>NUCLEOTIDE SEQUENCE [LARGE SCALE GENOMIC DNA]</scope>
    <source>
        <strain evidence="3 4">1214</strain>
    </source>
</reference>
<dbReference type="GO" id="GO:0003677">
    <property type="term" value="F:DNA binding"/>
    <property type="evidence" value="ECO:0007669"/>
    <property type="project" value="UniProtKB-KW"/>
</dbReference>
<dbReference type="GO" id="GO:0003700">
    <property type="term" value="F:DNA-binding transcription factor activity"/>
    <property type="evidence" value="ECO:0007669"/>
    <property type="project" value="TreeGrafter"/>
</dbReference>
<name>A0A246G764_9FLAO</name>
<dbReference type="Gene3D" id="1.10.260.40">
    <property type="entry name" value="lambda repressor-like DNA-binding domains"/>
    <property type="match status" value="1"/>
</dbReference>
<comment type="caution">
    <text evidence="3">The sequence shown here is derived from an EMBL/GenBank/DDBJ whole genome shotgun (WGS) entry which is preliminary data.</text>
</comment>
<sequence>MDFSSRLKQLRTEKGLSKLELSELAQVHHVQIGRYENKGAMPSADVLAKIANTLNVTTEYLLNGTKEDLANITLTDKELLNQFKSIEKLSDEKKHIVKELIDAFILKSNLQQQLSI</sequence>
<dbReference type="InterPro" id="IPR050807">
    <property type="entry name" value="TransReg_Diox_bact_type"/>
</dbReference>
<organism evidence="3 4">
    <name type="scientific">Flavobacterium columnare</name>
    <dbReference type="NCBI Taxonomy" id="996"/>
    <lineage>
        <taxon>Bacteria</taxon>
        <taxon>Pseudomonadati</taxon>
        <taxon>Bacteroidota</taxon>
        <taxon>Flavobacteriia</taxon>
        <taxon>Flavobacteriales</taxon>
        <taxon>Flavobacteriaceae</taxon>
        <taxon>Flavobacterium</taxon>
    </lineage>
</organism>
<dbReference type="InterPro" id="IPR001387">
    <property type="entry name" value="Cro/C1-type_HTH"/>
</dbReference>
<dbReference type="Proteomes" id="UP000198034">
    <property type="component" value="Unassembled WGS sequence"/>
</dbReference>
<proteinExistence type="predicted"/>
<dbReference type="AlphaFoldDB" id="A0A246G764"/>
<gene>
    <name evidence="3" type="ORF">BWK62_14900</name>
</gene>
<dbReference type="SMART" id="SM00530">
    <property type="entry name" value="HTH_XRE"/>
    <property type="match status" value="1"/>
</dbReference>
<dbReference type="CDD" id="cd00093">
    <property type="entry name" value="HTH_XRE"/>
    <property type="match status" value="1"/>
</dbReference>
<evidence type="ECO:0000256" key="1">
    <source>
        <dbReference type="ARBA" id="ARBA00023125"/>
    </source>
</evidence>
<feature type="domain" description="HTH cro/C1-type" evidence="2">
    <location>
        <begin position="7"/>
        <end position="61"/>
    </location>
</feature>
<evidence type="ECO:0000313" key="3">
    <source>
        <dbReference type="EMBL" id="OWP74173.1"/>
    </source>
</evidence>
<evidence type="ECO:0000259" key="2">
    <source>
        <dbReference type="PROSITE" id="PS50943"/>
    </source>
</evidence>
<dbReference type="SUPFAM" id="SSF47413">
    <property type="entry name" value="lambda repressor-like DNA-binding domains"/>
    <property type="match status" value="1"/>
</dbReference>
<accession>A0A246G764</accession>